<dbReference type="EMBL" id="DVFU01000021">
    <property type="protein sequence ID" value="HIQ64262.1"/>
    <property type="molecule type" value="Genomic_DNA"/>
</dbReference>
<protein>
    <submittedName>
        <fullName evidence="1">Uncharacterized protein</fullName>
    </submittedName>
</protein>
<name>A0A9D0YY61_9FIRM</name>
<reference evidence="1" key="2">
    <citation type="journal article" date="2021" name="PeerJ">
        <title>Extensive microbial diversity within the chicken gut microbiome revealed by metagenomics and culture.</title>
        <authorList>
            <person name="Gilroy R."/>
            <person name="Ravi A."/>
            <person name="Getino M."/>
            <person name="Pursley I."/>
            <person name="Horton D.L."/>
            <person name="Alikhan N.F."/>
            <person name="Baker D."/>
            <person name="Gharbi K."/>
            <person name="Hall N."/>
            <person name="Watson M."/>
            <person name="Adriaenssens E.M."/>
            <person name="Foster-Nyarko E."/>
            <person name="Jarju S."/>
            <person name="Secka A."/>
            <person name="Antonio M."/>
            <person name="Oren A."/>
            <person name="Chaudhuri R.R."/>
            <person name="La Ragione R."/>
            <person name="Hildebrand F."/>
            <person name="Pallen M.J."/>
        </authorList>
    </citation>
    <scope>NUCLEOTIDE SEQUENCE</scope>
    <source>
        <strain evidence="1">CHK165-10780</strain>
    </source>
</reference>
<proteinExistence type="predicted"/>
<organism evidence="1 2">
    <name type="scientific">Candidatus Faecenecus gallistercoris</name>
    <dbReference type="NCBI Taxonomy" id="2840793"/>
    <lineage>
        <taxon>Bacteria</taxon>
        <taxon>Bacillati</taxon>
        <taxon>Bacillota</taxon>
        <taxon>Bacillota incertae sedis</taxon>
        <taxon>Candidatus Faecenecus</taxon>
    </lineage>
</organism>
<reference evidence="1" key="1">
    <citation type="submission" date="2020-10" db="EMBL/GenBank/DDBJ databases">
        <authorList>
            <person name="Gilroy R."/>
        </authorList>
    </citation>
    <scope>NUCLEOTIDE SEQUENCE</scope>
    <source>
        <strain evidence="1">CHK165-10780</strain>
    </source>
</reference>
<comment type="caution">
    <text evidence="1">The sequence shown here is derived from an EMBL/GenBank/DDBJ whole genome shotgun (WGS) entry which is preliminary data.</text>
</comment>
<evidence type="ECO:0000313" key="1">
    <source>
        <dbReference type="EMBL" id="HIQ64262.1"/>
    </source>
</evidence>
<evidence type="ECO:0000313" key="2">
    <source>
        <dbReference type="Proteomes" id="UP000886725"/>
    </source>
</evidence>
<dbReference type="Proteomes" id="UP000886725">
    <property type="component" value="Unassembled WGS sequence"/>
</dbReference>
<sequence length="321" mass="36527">MNILFTLLIQKPIDFTRQDLSKDGSYEKVDAERLYLLEENKKTGNALYILDGKTTDFRNPEKRTYLLSSIDGTVRNCPISEEELKHLPKRNTLPCLANDFEKFGSVLPHDIPVSHSGTLEDFRQELSFGSSLLSIIDSISDDSCLPCDQISCFSHHFMNCAAIFNRFGQLVNVFVKLKKDTEDGPIVYFCNLNHVFSDSVSDEVKDTIRRSLKCSFSDFEPTDVSELSLKNGNRFFVQPMKIKDAKMSRAFQNADFVLANYGSTAFLSSMIYNGGSVLCIQNKTITYDNFVPFSNAYQDCNDEIMNPNPRTTRVKVLRFPR</sequence>
<accession>A0A9D0YY61</accession>
<dbReference type="AlphaFoldDB" id="A0A9D0YY61"/>
<gene>
    <name evidence="1" type="ORF">IAC85_00825</name>
</gene>